<proteinExistence type="predicted"/>
<gene>
    <name evidence="2" type="ORF">TEHN7118_0378</name>
</gene>
<dbReference type="Proteomes" id="UP000236214">
    <property type="component" value="Unassembled WGS sequence"/>
</dbReference>
<organism evidence="2 3">
    <name type="scientific">Tetragenococcus halophilus subsp. halophilus</name>
    <dbReference type="NCBI Taxonomy" id="1513897"/>
    <lineage>
        <taxon>Bacteria</taxon>
        <taxon>Bacillati</taxon>
        <taxon>Bacillota</taxon>
        <taxon>Bacilli</taxon>
        <taxon>Lactobacillales</taxon>
        <taxon>Enterococcaceae</taxon>
        <taxon>Tetragenococcus</taxon>
    </lineage>
</organism>
<evidence type="ECO:0000313" key="2">
    <source>
        <dbReference type="EMBL" id="GBD67572.1"/>
    </source>
</evidence>
<dbReference type="EMBL" id="BDEC01000012">
    <property type="protein sequence ID" value="GBD67572.1"/>
    <property type="molecule type" value="Genomic_DNA"/>
</dbReference>
<evidence type="ECO:0000313" key="3">
    <source>
        <dbReference type="Proteomes" id="UP000236214"/>
    </source>
</evidence>
<dbReference type="InterPro" id="IPR041401">
    <property type="entry name" value="TseB-like_dom"/>
</dbReference>
<feature type="domain" description="Cell wall elongation regulator TseB-like" evidence="1">
    <location>
        <begin position="50"/>
        <end position="94"/>
    </location>
</feature>
<dbReference type="InterPro" id="IPR046350">
    <property type="entry name" value="Cystatin_sf"/>
</dbReference>
<dbReference type="SUPFAM" id="SSF54403">
    <property type="entry name" value="Cystatin/monellin"/>
    <property type="match status" value="2"/>
</dbReference>
<keyword evidence="3" id="KW-1185">Reference proteome</keyword>
<dbReference type="Pfam" id="PF17881">
    <property type="entry name" value="TseB"/>
    <property type="match status" value="1"/>
</dbReference>
<evidence type="ECO:0000259" key="1">
    <source>
        <dbReference type="Pfam" id="PF17881"/>
    </source>
</evidence>
<reference evidence="2 3" key="1">
    <citation type="submission" date="2016-05" db="EMBL/GenBank/DDBJ databases">
        <title>Whole genome sequencing of Tetragenococcus halophilus subsp. halophilus NISL 7118.</title>
        <authorList>
            <person name="Shiwa Y."/>
            <person name="Nishimura I."/>
            <person name="Yoshikawa H."/>
            <person name="Koyama Y."/>
            <person name="Oguma T."/>
        </authorList>
    </citation>
    <scope>NUCLEOTIDE SEQUENCE [LARGE SCALE GENOMIC DNA]</scope>
    <source>
        <strain evidence="2 3">NISL 7118</strain>
    </source>
</reference>
<accession>A0A2H6CRG1</accession>
<protein>
    <recommendedName>
        <fullName evidence="1">Cell wall elongation regulator TseB-like domain-containing protein</fullName>
    </recommendedName>
</protein>
<dbReference type="Gene3D" id="3.10.450.40">
    <property type="match status" value="2"/>
</dbReference>
<sequence>MRLKVPDNEKREKQKVTVLFVISMVLLFIIFFSIIFYIRASRPMRQAKKEAVEIAEEYANIDTVDDFYWFRRDENYFTVMGKDKNDQALAVIIPESGNKVTIEQQDDGLTELEAKQAVLQEHEDESIEKASLGMVDDTPVWEVVTTDDEDGEDSNYYLLQFEDGEEVKDLQDI</sequence>
<comment type="caution">
    <text evidence="2">The sequence shown here is derived from an EMBL/GenBank/DDBJ whole genome shotgun (WGS) entry which is preliminary data.</text>
</comment>
<name>A0A2H6CRG1_TETHA</name>
<dbReference type="AlphaFoldDB" id="A0A2H6CRG1"/>